<protein>
    <submittedName>
        <fullName evidence="1">Uncharacterized protein</fullName>
    </submittedName>
</protein>
<keyword evidence="2" id="KW-1185">Reference proteome</keyword>
<gene>
    <name evidence="1" type="ORF">M9H77_13502</name>
</gene>
<evidence type="ECO:0000313" key="1">
    <source>
        <dbReference type="EMBL" id="KAI5673138.1"/>
    </source>
</evidence>
<dbReference type="Proteomes" id="UP001060085">
    <property type="component" value="Linkage Group LG03"/>
</dbReference>
<name>A0ACC0BKL0_CATRO</name>
<evidence type="ECO:0000313" key="2">
    <source>
        <dbReference type="Proteomes" id="UP001060085"/>
    </source>
</evidence>
<sequence>MDTIHPVRVLLFWDSEIARDAYGPYFTGVVQKSWTLTTSRMISHAELEEELQTPVIPVTENTMTQWESSQWYNSARYDYTQYGAFLVRYFHQHREETQNCVHPFSTRIFDKFLRIEIKSREHKITIYNLREAIYMVRSPIQVSGTGNNVYTLRMNNKSCSCGKWKTYTLPCSHALTICRKNSTRADTYMLDIYSRQMYRRTYQTNFHPVLSKNFWRDVPYNLTFYPPNMNKERGRKQGTRFQGKWIIEIRILHQGVANVACRNIIEKFVITPIQTIYKFVFLKVL</sequence>
<accession>A0ACC0BKL0</accession>
<proteinExistence type="predicted"/>
<dbReference type="EMBL" id="CM044703">
    <property type="protein sequence ID" value="KAI5673138.1"/>
    <property type="molecule type" value="Genomic_DNA"/>
</dbReference>
<reference evidence="2" key="1">
    <citation type="journal article" date="2023" name="Nat. Plants">
        <title>Single-cell RNA sequencing provides a high-resolution roadmap for understanding the multicellular compartmentation of specialized metabolism.</title>
        <authorList>
            <person name="Sun S."/>
            <person name="Shen X."/>
            <person name="Li Y."/>
            <person name="Li Y."/>
            <person name="Wang S."/>
            <person name="Li R."/>
            <person name="Zhang H."/>
            <person name="Shen G."/>
            <person name="Guo B."/>
            <person name="Wei J."/>
            <person name="Xu J."/>
            <person name="St-Pierre B."/>
            <person name="Chen S."/>
            <person name="Sun C."/>
        </authorList>
    </citation>
    <scope>NUCLEOTIDE SEQUENCE [LARGE SCALE GENOMIC DNA]</scope>
</reference>
<comment type="caution">
    <text evidence="1">The sequence shown here is derived from an EMBL/GenBank/DDBJ whole genome shotgun (WGS) entry which is preliminary data.</text>
</comment>
<organism evidence="1 2">
    <name type="scientific">Catharanthus roseus</name>
    <name type="common">Madagascar periwinkle</name>
    <name type="synonym">Vinca rosea</name>
    <dbReference type="NCBI Taxonomy" id="4058"/>
    <lineage>
        <taxon>Eukaryota</taxon>
        <taxon>Viridiplantae</taxon>
        <taxon>Streptophyta</taxon>
        <taxon>Embryophyta</taxon>
        <taxon>Tracheophyta</taxon>
        <taxon>Spermatophyta</taxon>
        <taxon>Magnoliopsida</taxon>
        <taxon>eudicotyledons</taxon>
        <taxon>Gunneridae</taxon>
        <taxon>Pentapetalae</taxon>
        <taxon>asterids</taxon>
        <taxon>lamiids</taxon>
        <taxon>Gentianales</taxon>
        <taxon>Apocynaceae</taxon>
        <taxon>Rauvolfioideae</taxon>
        <taxon>Vinceae</taxon>
        <taxon>Catharanthinae</taxon>
        <taxon>Catharanthus</taxon>
    </lineage>
</organism>